<accession>A0A1N6M7L2</accession>
<organism evidence="2 3">
    <name type="scientific">Vibrio spartinae</name>
    <dbReference type="NCBI Taxonomy" id="1918945"/>
    <lineage>
        <taxon>Bacteria</taxon>
        <taxon>Pseudomonadati</taxon>
        <taxon>Pseudomonadota</taxon>
        <taxon>Gammaproteobacteria</taxon>
        <taxon>Vibrionales</taxon>
        <taxon>Vibrionaceae</taxon>
        <taxon>Vibrio</taxon>
    </lineage>
</organism>
<evidence type="ECO:0000313" key="3">
    <source>
        <dbReference type="Proteomes" id="UP000184774"/>
    </source>
</evidence>
<sequence>MIDLSRLHDLIFSLEQQAIKLDEQRGEQHNPLFDPQLFRCKSLLLVPCITELKNTYHEIVQSQEHQRLTTTQATYLTERLLNQLNAIKRELATAELRKKESHGLPRQTSISSLYQELAQHQDWERRLQEMIFEKEQQLEINPMSLAEKKSCQQAILTLEQRLIRCQQSKNRIENKITARERKGFK</sequence>
<evidence type="ECO:0000313" key="4">
    <source>
        <dbReference type="Proteomes" id="UP000515264"/>
    </source>
</evidence>
<dbReference type="RefSeq" id="WP_074373848.1">
    <property type="nucleotide sequence ID" value="NZ_AP024907.1"/>
</dbReference>
<reference evidence="2 3" key="1">
    <citation type="submission" date="2016-12" db="EMBL/GenBank/DDBJ databases">
        <authorList>
            <person name="Song W.-J."/>
            <person name="Kurnit D.M."/>
        </authorList>
    </citation>
    <scope>NUCLEOTIDE SEQUENCE [LARGE SCALE GENOMIC DNA]</scope>
    <source>
        <strain evidence="2 3">CECT 9026</strain>
    </source>
</reference>
<reference evidence="1" key="2">
    <citation type="submission" date="2019-11" db="EMBL/GenBank/DDBJ databases">
        <authorList>
            <person name="January G."/>
            <person name="Bunk B."/>
        </authorList>
    </citation>
    <scope>NUCLEOTIDE SEQUENCE</scope>
    <source>
        <strain evidence="1">3.6</strain>
    </source>
</reference>
<evidence type="ECO:0000313" key="2">
    <source>
        <dbReference type="EMBL" id="SIO95350.1"/>
    </source>
</evidence>
<dbReference type="EMBL" id="CP046268">
    <property type="protein sequence ID" value="QMV14084.1"/>
    <property type="molecule type" value="Genomic_DNA"/>
</dbReference>
<dbReference type="OrthoDB" id="6402824at2"/>
<dbReference type="Gene3D" id="1.20.1270.340">
    <property type="match status" value="1"/>
</dbReference>
<dbReference type="Proteomes" id="UP000184774">
    <property type="component" value="Unassembled WGS sequence"/>
</dbReference>
<dbReference type="Proteomes" id="UP000515264">
    <property type="component" value="Chromosome 1"/>
</dbReference>
<dbReference type="EMBL" id="FSSB01000018">
    <property type="protein sequence ID" value="SIO95350.1"/>
    <property type="molecule type" value="Genomic_DNA"/>
</dbReference>
<dbReference type="InterPro" id="IPR038338">
    <property type="entry name" value="PriC_sf"/>
</dbReference>
<keyword evidence="4" id="KW-1185">Reference proteome</keyword>
<proteinExistence type="predicted"/>
<name>A0A1N6M7L2_9VIBR</name>
<dbReference type="AlphaFoldDB" id="A0A1N6M7L2"/>
<evidence type="ECO:0000313" key="1">
    <source>
        <dbReference type="EMBL" id="QMV14084.1"/>
    </source>
</evidence>
<dbReference type="Pfam" id="PF07445">
    <property type="entry name" value="PriC"/>
    <property type="match status" value="1"/>
</dbReference>
<reference evidence="1 4" key="3">
    <citation type="journal article" date="2020" name="J. Nat. Prod.">
        <title>Genomics-Metabolomics Profiling Disclosed Marine Vibrio spartinae 3.6 as a Producer of a New Branched Side Chain Prodigiosin.</title>
        <authorList>
            <person name="Vitale G.A."/>
            <person name="Sciarretta M."/>
            <person name="Palma Esposito F."/>
            <person name="January G.G."/>
            <person name="Giaccio M."/>
            <person name="Bunk B."/>
            <person name="Sproer C."/>
            <person name="Bajerski F."/>
            <person name="Power D."/>
            <person name="Festa C."/>
            <person name="Monti M.C."/>
            <person name="D'Auria M.V."/>
            <person name="de Pascale D."/>
        </authorList>
    </citation>
    <scope>NUCLEOTIDE SEQUENCE [LARGE SCALE GENOMIC DNA]</scope>
    <source>
        <strain evidence="1 4">3.6</strain>
    </source>
</reference>
<gene>
    <name evidence="2" type="primary">priC</name>
    <name evidence="2" type="ORF">VSP9026_03092</name>
    <name evidence="1" type="ORF">Vspart_01332</name>
</gene>
<protein>
    <submittedName>
        <fullName evidence="2">Primosomal replication protein N</fullName>
    </submittedName>
</protein>
<dbReference type="InterPro" id="IPR010890">
    <property type="entry name" value="PriC"/>
</dbReference>